<dbReference type="NCBIfam" id="NF004127">
    <property type="entry name" value="PRK05617.1"/>
    <property type="match status" value="1"/>
</dbReference>
<evidence type="ECO:0000256" key="13">
    <source>
        <dbReference type="RuleBase" id="RU003707"/>
    </source>
</evidence>
<evidence type="ECO:0000313" key="16">
    <source>
        <dbReference type="Proteomes" id="UP000218231"/>
    </source>
</evidence>
<dbReference type="EMBL" id="LIAE01006228">
    <property type="protein sequence ID" value="PAV92367.1"/>
    <property type="molecule type" value="Genomic_DNA"/>
</dbReference>
<gene>
    <name evidence="15" type="ORF">WR25_08606</name>
</gene>
<dbReference type="FunFam" id="1.10.12.10:FF:000001">
    <property type="entry name" value="Probable enoyl-CoA hydratase, mitochondrial"/>
    <property type="match status" value="1"/>
</dbReference>
<dbReference type="PANTHER" id="PTHR43176">
    <property type="entry name" value="3-HYDROXYISOBUTYRYL-COA HYDROLASE-RELATED"/>
    <property type="match status" value="1"/>
</dbReference>
<dbReference type="PANTHER" id="PTHR43176:SF3">
    <property type="entry name" value="3-HYDROXYISOBUTYRYL-COA HYDROLASE, MITOCHONDRIAL"/>
    <property type="match status" value="1"/>
</dbReference>
<evidence type="ECO:0000256" key="5">
    <source>
        <dbReference type="ARBA" id="ARBA00016714"/>
    </source>
</evidence>
<dbReference type="SUPFAM" id="SSF52096">
    <property type="entry name" value="ClpP/crotonase"/>
    <property type="match status" value="2"/>
</dbReference>
<evidence type="ECO:0000256" key="8">
    <source>
        <dbReference type="ARBA" id="ARBA00023098"/>
    </source>
</evidence>
<evidence type="ECO:0000256" key="2">
    <source>
        <dbReference type="ARBA" id="ARBA00005254"/>
    </source>
</evidence>
<dbReference type="Gene3D" id="1.10.12.10">
    <property type="entry name" value="Lyase 2-enoyl-coa Hydratase, Chain A, domain 2"/>
    <property type="match status" value="1"/>
</dbReference>
<dbReference type="Gene3D" id="3.90.226.10">
    <property type="entry name" value="2-enoyl-CoA Hydratase, Chain A, domain 1"/>
    <property type="match status" value="2"/>
</dbReference>
<comment type="function">
    <text evidence="10">Hydrolyzes 3-hydroxyisobutyryl-CoA (HIBYL-CoA), a saline catabolite. Has high activity toward isobutyryl-CoA. Could be an isobutyryl-CoA dehydrogenase that functions in valine catabolism. Also hydrolyzes 3-hydroxypropanoyl-CoA.</text>
</comment>
<evidence type="ECO:0000256" key="10">
    <source>
        <dbReference type="ARBA" id="ARBA00024871"/>
    </source>
</evidence>
<dbReference type="PROSITE" id="PS00166">
    <property type="entry name" value="ENOYL_COA_HYDRATASE"/>
    <property type="match status" value="1"/>
</dbReference>
<accession>A0A2A2M298</accession>
<dbReference type="Pfam" id="PF16113">
    <property type="entry name" value="ECH_2"/>
    <property type="match status" value="1"/>
</dbReference>
<dbReference type="EC" id="4.2.1.17" evidence="4"/>
<keyword evidence="7" id="KW-0276">Fatty acid metabolism</keyword>
<dbReference type="GO" id="GO:0004300">
    <property type="term" value="F:enoyl-CoA hydratase activity"/>
    <property type="evidence" value="ECO:0007669"/>
    <property type="project" value="UniProtKB-EC"/>
</dbReference>
<dbReference type="CDD" id="cd06558">
    <property type="entry name" value="crotonase-like"/>
    <property type="match status" value="2"/>
</dbReference>
<dbReference type="InterPro" id="IPR014748">
    <property type="entry name" value="Enoyl-CoA_hydra_C"/>
</dbReference>
<evidence type="ECO:0000256" key="4">
    <source>
        <dbReference type="ARBA" id="ARBA00012076"/>
    </source>
</evidence>
<evidence type="ECO:0000256" key="12">
    <source>
        <dbReference type="ARBA" id="ARBA00073937"/>
    </source>
</evidence>
<proteinExistence type="inferred from homology"/>
<evidence type="ECO:0000313" key="15">
    <source>
        <dbReference type="EMBL" id="PAV92367.1"/>
    </source>
</evidence>
<dbReference type="OrthoDB" id="2018133at2759"/>
<comment type="caution">
    <text evidence="15">The sequence shown here is derived from an EMBL/GenBank/DDBJ whole genome shotgun (WGS) entry which is preliminary data.</text>
</comment>
<comment type="similarity">
    <text evidence="2 13">Belongs to the enoyl-CoA hydratase/isomerase family.</text>
</comment>
<dbReference type="UniPathway" id="UPA00362"/>
<evidence type="ECO:0000256" key="11">
    <source>
        <dbReference type="ARBA" id="ARBA00031181"/>
    </source>
</evidence>
<sequence>MRTGNASVMVRNSATLCATATSALTRAVDGGVEQVEEEGLRYAVAQQRHRLVAIGDDLSGRGPIEDRAVPVPDFGPDAFGGAAERRRMLVARDGGVGVVVDQDIVRPPHQHLRHRRVDDIGDRRTQRARPVSNRPQRSRGPVMIADQRTALSAAERPLRGGIKGLQANSSDRYGRAACRPAKLATMTQDVLIEINGALGRLRLHRPRALHALNMAMCEAMLAALEDWRTDGDIAAVMIDHAPSADGDPKGARGFCAGGDIRMLADSGAGDGAAARAFFHTEYQLNHRLFAYAKPTVAFMDGVTMGGGVGIALPCRYRVATENTKFAMPETGIGLFPDVGGGWYLSRLPGRIGQFIALTGHRLDGAEAHALGLATHYLPASALPEVKAAIAADPHGIDAILTAASVAAPHAALLDHRADIDRLFASDTLEEVFAALEADGGDFAAQQLAILKTKSPQSMKVSLRLLYDGSLMQSFADEMRQEYAVATHVVQRHDFLEGVRAVIVDKDNSPRWNPATPEAERPPMSDYKTILVERRDAVTLITLNRPEALNALNAQVLADLLAALAAFDADASQGCAVLTGSAKAFAAGADIKEMAAMDFAAMYGTNHFAGYERLTQTRKPVIAAVAGYALGGGCELAMMCDFILAADTAKFGQPEVKLAVSPGMGGSQRLARAVGKAKAMEMCLTGRMMDAAEAERAGLVSRIVPAADLVEEAVKTAASIAAMAPLAVLANKEMVNAAFETPLAQGIQFERRLFNGLFGTADQKEGMAAFVEKRPGNWSGRPSLRAQAKHASLAMTNPVPHCASGQAGASATSTDTSAPARDSIVISDAIEIRRLELDVDVREERPADIIIARIEWGVADGREPDGGDPRGLGVEQVAHAEGELVLLLHVELHRQLVEDVAVRFQEVIVAILLNQRRIGDAGQIVECEVIVRLVVVTADPVEPVADRHRTDGVVGVEVADPFRRGDDAVGVGQEFLGEQAGRLFGVFGDVRVEDELAAEQVAGVAAVELVTLHDVFGQVHEAAGDGKRLIGVTLHEAAEPGVRIEIRVAVAARQDRRTGQVRHAVVDLHVEIVERQRQLADRFRQARTQHRADRPVGRGFRAQARLCPTDAERGDAVALFEVRRQADRGAVARDDLLVGRLLRGHRQAAARVRVGRQEAAGRAQELFGERRRAIRRAVAAAEAEAAERFPLRRDLVGRARAVGGVIGIAARGGDVQAIGEGQVLQQRQEDFAKRFLDVVLADRRRRGGQAVQIAVDRVEVGLVVDALAAVLDAQGQLRIAARQLEQWAVDIEGISRLTERRRAAGIRQDVVAEVLRQLAADHPGGQRRGGDAIGVGGGAGAAEGAVGVGDDVERVGEAIDQERLTGVDAIVPRLADIGVIAPAGEEEVAADAARSADVIDGLRVFGQAEADKGARRDDSAARRVCRVGERAVADVRREQRAALEIVERQLAIQRRSRLAAGSEQFAIDLCIAERLQLVGRRQIARVGFDAGDERFALHRRIERVAIIIADAEIAGERPGGDAGGGDEAVEVAEHAAGAADRLTRRQAERVDRGAAIVDREAVARIADREGIARAEGRPLAIEEPADRAVEERHVAAGERVALAIFERADDAEAIGLHAEAGAGAAIDAGADGGHVGLQVELQAGQRLVALRSGR</sequence>
<dbReference type="InterPro" id="IPR029045">
    <property type="entry name" value="ClpP/crotonase-like_dom_sf"/>
</dbReference>
<evidence type="ECO:0000256" key="3">
    <source>
        <dbReference type="ARBA" id="ARBA00011915"/>
    </source>
</evidence>
<dbReference type="GO" id="GO:0006574">
    <property type="term" value="P:L-valine catabolic process"/>
    <property type="evidence" value="ECO:0007669"/>
    <property type="project" value="UniProtKB-UniPathway"/>
</dbReference>
<dbReference type="InterPro" id="IPR032259">
    <property type="entry name" value="HIBYL-CoA-H"/>
</dbReference>
<dbReference type="STRING" id="2018661.A0A2A2M298"/>
<evidence type="ECO:0000256" key="1">
    <source>
        <dbReference type="ARBA" id="ARBA00001709"/>
    </source>
</evidence>
<dbReference type="Proteomes" id="UP000218231">
    <property type="component" value="Unassembled WGS sequence"/>
</dbReference>
<feature type="domain" description="Enoyl-CoA hydratase/isomerase" evidence="14">
    <location>
        <begin position="199"/>
        <end position="518"/>
    </location>
</feature>
<dbReference type="InterPro" id="IPR018376">
    <property type="entry name" value="Enoyl-CoA_hyd/isom_CS"/>
</dbReference>
<keyword evidence="16" id="KW-1185">Reference proteome</keyword>
<evidence type="ECO:0000256" key="6">
    <source>
        <dbReference type="ARBA" id="ARBA00022801"/>
    </source>
</evidence>
<dbReference type="GO" id="GO:0006631">
    <property type="term" value="P:fatty acid metabolic process"/>
    <property type="evidence" value="ECO:0007669"/>
    <property type="project" value="UniProtKB-KW"/>
</dbReference>
<evidence type="ECO:0000256" key="9">
    <source>
        <dbReference type="ARBA" id="ARBA00023239"/>
    </source>
</evidence>
<comment type="catalytic activity">
    <reaction evidence="1">
        <text>3-hydroxy-2-methylpropanoyl-CoA + H2O = 3-hydroxy-2-methylpropanoate + CoA + H(+)</text>
        <dbReference type="Rhea" id="RHEA:20888"/>
        <dbReference type="ChEBI" id="CHEBI:11805"/>
        <dbReference type="ChEBI" id="CHEBI:15377"/>
        <dbReference type="ChEBI" id="CHEBI:15378"/>
        <dbReference type="ChEBI" id="CHEBI:57287"/>
        <dbReference type="ChEBI" id="CHEBI:57340"/>
        <dbReference type="EC" id="3.1.2.4"/>
    </reaction>
</comment>
<reference evidence="15 16" key="1">
    <citation type="journal article" date="2017" name="Curr. Biol.">
        <title>Genome architecture and evolution of a unichromosomal asexual nematode.</title>
        <authorList>
            <person name="Fradin H."/>
            <person name="Zegar C."/>
            <person name="Gutwein M."/>
            <person name="Lucas J."/>
            <person name="Kovtun M."/>
            <person name="Corcoran D."/>
            <person name="Baugh L.R."/>
            <person name="Kiontke K."/>
            <person name="Gunsalus K."/>
            <person name="Fitch D.H."/>
            <person name="Piano F."/>
        </authorList>
    </citation>
    <scope>NUCLEOTIDE SEQUENCE [LARGE SCALE GENOMIC DNA]</scope>
    <source>
        <strain evidence="15">PF1309</strain>
    </source>
</reference>
<keyword evidence="8" id="KW-0443">Lipid metabolism</keyword>
<keyword evidence="6" id="KW-0378">Hydrolase</keyword>
<dbReference type="EC" id="3.1.2.4" evidence="3"/>
<dbReference type="InterPro" id="IPR001753">
    <property type="entry name" value="Enoyl-CoA_hydra/iso"/>
</dbReference>
<dbReference type="FunFam" id="3.90.226.10:FF:000019">
    <property type="entry name" value="Enoyl-CoA hydratase, mitochondrial"/>
    <property type="match status" value="1"/>
</dbReference>
<dbReference type="Pfam" id="PF00378">
    <property type="entry name" value="ECH_1"/>
    <property type="match status" value="1"/>
</dbReference>
<dbReference type="InterPro" id="IPR045004">
    <property type="entry name" value="ECH_dom"/>
</dbReference>
<evidence type="ECO:0000256" key="7">
    <source>
        <dbReference type="ARBA" id="ARBA00022832"/>
    </source>
</evidence>
<protein>
    <recommendedName>
        <fullName evidence="5">3-hydroxyisobutyryl-CoA hydrolase, mitochondrial</fullName>
        <ecNumber evidence="3">3.1.2.4</ecNumber>
        <ecNumber evidence="4">4.2.1.17</ecNumber>
    </recommendedName>
    <alternativeName>
        <fullName evidence="11">3-hydroxyisobutyryl-coenzyme A hydrolase</fullName>
    </alternativeName>
    <alternativeName>
        <fullName evidence="12">Probable enoyl-CoA hydratase, mitochondrial</fullName>
    </alternativeName>
</protein>
<name>A0A2A2M298_9BILA</name>
<dbReference type="GO" id="GO:0003860">
    <property type="term" value="F:3-hydroxyisobutyryl-CoA hydrolase activity"/>
    <property type="evidence" value="ECO:0007669"/>
    <property type="project" value="UniProtKB-EC"/>
</dbReference>
<evidence type="ECO:0000259" key="14">
    <source>
        <dbReference type="Pfam" id="PF16113"/>
    </source>
</evidence>
<keyword evidence="9" id="KW-0456">Lyase</keyword>
<organism evidence="15 16">
    <name type="scientific">Diploscapter pachys</name>
    <dbReference type="NCBI Taxonomy" id="2018661"/>
    <lineage>
        <taxon>Eukaryota</taxon>
        <taxon>Metazoa</taxon>
        <taxon>Ecdysozoa</taxon>
        <taxon>Nematoda</taxon>
        <taxon>Chromadorea</taxon>
        <taxon>Rhabditida</taxon>
        <taxon>Rhabditina</taxon>
        <taxon>Rhabditomorpha</taxon>
        <taxon>Rhabditoidea</taxon>
        <taxon>Rhabditidae</taxon>
        <taxon>Diploscapter</taxon>
    </lineage>
</organism>